<evidence type="ECO:0000313" key="6">
    <source>
        <dbReference type="EMBL" id="KAI1712529.1"/>
    </source>
</evidence>
<dbReference type="SMART" id="SM00355">
    <property type="entry name" value="ZnF_C2H2"/>
    <property type="match status" value="2"/>
</dbReference>
<comment type="caution">
    <text evidence="6">The sequence shown here is derived from an EMBL/GenBank/DDBJ whole genome shotgun (WGS) entry which is preliminary data.</text>
</comment>
<name>A0AAD4N651_9BILA</name>
<proteinExistence type="predicted"/>
<keyword evidence="2" id="KW-0863">Zinc-finger</keyword>
<evidence type="ECO:0000313" key="7">
    <source>
        <dbReference type="Proteomes" id="UP001201812"/>
    </source>
</evidence>
<dbReference type="InterPro" id="IPR003656">
    <property type="entry name" value="Znf_BED"/>
</dbReference>
<dbReference type="AlphaFoldDB" id="A0AAD4N651"/>
<evidence type="ECO:0000256" key="1">
    <source>
        <dbReference type="ARBA" id="ARBA00022723"/>
    </source>
</evidence>
<dbReference type="GO" id="GO:0003677">
    <property type="term" value="F:DNA binding"/>
    <property type="evidence" value="ECO:0007669"/>
    <property type="project" value="InterPro"/>
</dbReference>
<evidence type="ECO:0000256" key="2">
    <source>
        <dbReference type="ARBA" id="ARBA00022771"/>
    </source>
</evidence>
<keyword evidence="7" id="KW-1185">Reference proteome</keyword>
<keyword evidence="1" id="KW-0479">Metal-binding</keyword>
<reference evidence="6" key="1">
    <citation type="submission" date="2022-01" db="EMBL/GenBank/DDBJ databases">
        <title>Genome Sequence Resource for Two Populations of Ditylenchus destructor, the Migratory Endoparasitic Phytonematode.</title>
        <authorList>
            <person name="Zhang H."/>
            <person name="Lin R."/>
            <person name="Xie B."/>
        </authorList>
    </citation>
    <scope>NUCLEOTIDE SEQUENCE</scope>
    <source>
        <strain evidence="6">BazhouSP</strain>
    </source>
</reference>
<gene>
    <name evidence="6" type="ORF">DdX_09621</name>
</gene>
<feature type="region of interest" description="Disordered" evidence="4">
    <location>
        <begin position="291"/>
        <end position="311"/>
    </location>
</feature>
<feature type="domain" description="C2H2-type" evidence="5">
    <location>
        <begin position="5"/>
        <end position="29"/>
    </location>
</feature>
<dbReference type="Pfam" id="PF02892">
    <property type="entry name" value="zf-BED"/>
    <property type="match status" value="1"/>
</dbReference>
<protein>
    <submittedName>
        <fullName evidence="6">PiggyBac transposable element-derived protein 2</fullName>
    </submittedName>
</protein>
<dbReference type="EMBL" id="JAKKPZ010000018">
    <property type="protein sequence ID" value="KAI1712529.1"/>
    <property type="molecule type" value="Genomic_DNA"/>
</dbReference>
<feature type="compositionally biased region" description="Polar residues" evidence="4">
    <location>
        <begin position="119"/>
        <end position="128"/>
    </location>
</feature>
<accession>A0AAD4N651</accession>
<feature type="domain" description="C2H2-type" evidence="5">
    <location>
        <begin position="275"/>
        <end position="301"/>
    </location>
</feature>
<evidence type="ECO:0000259" key="5">
    <source>
        <dbReference type="SMART" id="SM00355"/>
    </source>
</evidence>
<feature type="region of interest" description="Disordered" evidence="4">
    <location>
        <begin position="112"/>
        <end position="132"/>
    </location>
</feature>
<feature type="region of interest" description="Disordered" evidence="4">
    <location>
        <begin position="360"/>
        <end position="379"/>
    </location>
</feature>
<organism evidence="6 7">
    <name type="scientific">Ditylenchus destructor</name>
    <dbReference type="NCBI Taxonomy" id="166010"/>
    <lineage>
        <taxon>Eukaryota</taxon>
        <taxon>Metazoa</taxon>
        <taxon>Ecdysozoa</taxon>
        <taxon>Nematoda</taxon>
        <taxon>Chromadorea</taxon>
        <taxon>Rhabditida</taxon>
        <taxon>Tylenchina</taxon>
        <taxon>Tylenchomorpha</taxon>
        <taxon>Sphaerularioidea</taxon>
        <taxon>Anguinidae</taxon>
        <taxon>Anguininae</taxon>
        <taxon>Ditylenchus</taxon>
    </lineage>
</organism>
<dbReference type="Proteomes" id="UP001201812">
    <property type="component" value="Unassembled WGS sequence"/>
</dbReference>
<dbReference type="InterPro" id="IPR013087">
    <property type="entry name" value="Znf_C2H2_type"/>
</dbReference>
<evidence type="ECO:0000256" key="4">
    <source>
        <dbReference type="SAM" id="MobiDB-lite"/>
    </source>
</evidence>
<evidence type="ECO:0000256" key="3">
    <source>
        <dbReference type="ARBA" id="ARBA00022833"/>
    </source>
</evidence>
<sequence length="429" mass="48547">MLPRFLCSKCGQYDFMTINDLETHIVEKHFCDLNALYKCWFANCSKLFPTEDKDFVSRRLAIYGCLNESVYQTFSRLTEPNGNNCQGPTTSQFADISSRKRARVFQIRPIHKDELETTAHPTPAQSSSDLRHNFCDTNDAVEERRKSLNSSNLITNPDCLNESVDKPRSMSANSSAYKLGNRTLENSGLKDENNKKTDRENAQMSCVMTAEPSLVNVLVTASPALSNNETNDQKIMTDVSSKSPVVKDEPIDELADATVIPDQNDSFPANKEETIRCSVCSKTFKPPSNTSNLMDHWSRKHRDEEWPVGGQKTINKTNTTNVKQALEYLEELDIDAIVGADVFLEPPTNENLSDDAYKQAPKRNSFQAQSRSKKQRVSEDIRYDHRDHWIMVNGTQIRCAQCGKCTNRKCEKCGVGLHDQCFKAYHVDS</sequence>
<dbReference type="GO" id="GO:0008270">
    <property type="term" value="F:zinc ion binding"/>
    <property type="evidence" value="ECO:0007669"/>
    <property type="project" value="UniProtKB-KW"/>
</dbReference>
<keyword evidence="3" id="KW-0862">Zinc</keyword>